<accession>A0A1N6LXC6</accession>
<keyword evidence="2" id="KW-1185">Reference proteome</keyword>
<dbReference type="GeneID" id="24425686"/>
<dbReference type="EMBL" id="LN871599">
    <property type="protein sequence ID" value="SIO73526.1"/>
    <property type="molecule type" value="Genomic_DNA"/>
</dbReference>
<sequence length="339" mass="38522">MALCGLLEQNDRGAWQLKLIELGDANRILSGKSFNCEVHDVIDVTLDHLINESREVQRLYYWANSSGSAMLLDINKLADNIANDLLIESRANMMELFNINAWRVLLDIITSNVGSLVRNNFSSNNNTRTDSWIFTVQNLQMALLTPEIYGSKVDPGHVLSRIQSCLRIMIKNYGEVSTDHDMLAQLDSYIRYCTKNVELVGQVDNFALFTQVCSKTAQLLSIEKLNAYESRQNEYKVPGCFQSLSYKIFSPSFKHLTDRNVAAVLLLSHLLGAYTVRECCMRYISLFLANELRQVIFKTVDECDADVVRSISYIPKSLHQYMLQLVSTRSTEISDTSDI</sequence>
<dbReference type="Proteomes" id="UP000002899">
    <property type="component" value="Chromosome IV"/>
</dbReference>
<name>A0A1N6LXC6_BABMR</name>
<reference evidence="1 2" key="3">
    <citation type="journal article" date="2016" name="Sci. Rep.">
        <title>Genome-wide diversity and gene expression profiling of Babesia microti isolates identify polymorphic genes that mediate host-pathogen interactions.</title>
        <authorList>
            <person name="Silva J.C."/>
            <person name="Cornillot E."/>
            <person name="McCracken C."/>
            <person name="Usmani-Brown S."/>
            <person name="Dwivedi A."/>
            <person name="Ifeonu O.O."/>
            <person name="Crabtree J."/>
            <person name="Gotia H.T."/>
            <person name="Virji A.Z."/>
            <person name="Reynes C."/>
            <person name="Colinge J."/>
            <person name="Kumar V."/>
            <person name="Lawres L."/>
            <person name="Pazzi J.E."/>
            <person name="Pablo J.V."/>
            <person name="Hung C."/>
            <person name="Brancato J."/>
            <person name="Kumari P."/>
            <person name="Orvis J."/>
            <person name="Tretina K."/>
            <person name="Chibucos M."/>
            <person name="Ott S."/>
            <person name="Sadzewicz L."/>
            <person name="Sengamalay N."/>
            <person name="Shetty A.C."/>
            <person name="Su Q."/>
            <person name="Tallon L."/>
            <person name="Fraser C.M."/>
            <person name="Frutos R."/>
            <person name="Molina D.M."/>
            <person name="Krause P.J."/>
            <person name="Ben Mamoun C."/>
        </authorList>
    </citation>
    <scope>NUCLEOTIDE SEQUENCE [LARGE SCALE GENOMIC DNA]</scope>
    <source>
        <strain evidence="1 2">RI</strain>
    </source>
</reference>
<protein>
    <submittedName>
        <fullName evidence="1">Uncharacterized protein</fullName>
    </submittedName>
</protein>
<evidence type="ECO:0000313" key="1">
    <source>
        <dbReference type="EMBL" id="SIO73526.1"/>
    </source>
</evidence>
<reference evidence="1 2" key="2">
    <citation type="journal article" date="2013" name="PLoS ONE">
        <title>Whole genome mapping and re-organization of the nuclear and mitochondrial genomes of Babesia microti isolates.</title>
        <authorList>
            <person name="Cornillot E."/>
            <person name="Dassouli A."/>
            <person name="Garg A."/>
            <person name="Pachikara N."/>
            <person name="Randazzo S."/>
            <person name="Depoix D."/>
            <person name="Carcy B."/>
            <person name="Delbecq S."/>
            <person name="Frutos R."/>
            <person name="Silva J.C."/>
            <person name="Sutton R."/>
            <person name="Krause P.J."/>
            <person name="Mamoun C.B."/>
        </authorList>
    </citation>
    <scope>NUCLEOTIDE SEQUENCE [LARGE SCALE GENOMIC DNA]</scope>
    <source>
        <strain evidence="1 2">RI</strain>
    </source>
</reference>
<dbReference type="RefSeq" id="XP_021337618.1">
    <property type="nucleotide sequence ID" value="XM_021482362.1"/>
</dbReference>
<reference evidence="1 2" key="1">
    <citation type="journal article" date="2012" name="Nucleic Acids Res.">
        <title>Sequencing of the smallest Apicomplexan genome from the human pathogen Babesia microti.</title>
        <authorList>
            <person name="Cornillot E."/>
            <person name="Hadj-Kaddour K."/>
            <person name="Dassouli A."/>
            <person name="Noel B."/>
            <person name="Ranwez V."/>
            <person name="Vacherie B."/>
            <person name="Augagneur Y."/>
            <person name="Bres V."/>
            <person name="Duclos A."/>
            <person name="Randazzo S."/>
            <person name="Carcy B."/>
            <person name="Debierre-Grockiego F."/>
            <person name="Delbecq S."/>
            <person name="Moubri-Menage K."/>
            <person name="Shams-Eldin H."/>
            <person name="Usmani-Brown S."/>
            <person name="Bringaud F."/>
            <person name="Wincker P."/>
            <person name="Vivares C.P."/>
            <person name="Schwarz R.T."/>
            <person name="Schetters T.P."/>
            <person name="Krause P.J."/>
            <person name="Gorenflot A."/>
            <person name="Berry V."/>
            <person name="Barbe V."/>
            <person name="Ben Mamoun C."/>
        </authorList>
    </citation>
    <scope>NUCLEOTIDE SEQUENCE [LARGE SCALE GENOMIC DNA]</scope>
    <source>
        <strain evidence="1 2">RI</strain>
    </source>
</reference>
<evidence type="ECO:0000313" key="2">
    <source>
        <dbReference type="Proteomes" id="UP000002899"/>
    </source>
</evidence>
<dbReference type="KEGG" id="bmic:BmR1_04g05210"/>
<dbReference type="VEuPathDB" id="PiroplasmaDB:BmR1_04g05210"/>
<proteinExistence type="predicted"/>
<dbReference type="OrthoDB" id="359611at2759"/>
<dbReference type="AlphaFoldDB" id="A0A1N6LXC6"/>
<organism evidence="1 2">
    <name type="scientific">Babesia microti (strain RI)</name>
    <dbReference type="NCBI Taxonomy" id="1133968"/>
    <lineage>
        <taxon>Eukaryota</taxon>
        <taxon>Sar</taxon>
        <taxon>Alveolata</taxon>
        <taxon>Apicomplexa</taxon>
        <taxon>Aconoidasida</taxon>
        <taxon>Piroplasmida</taxon>
        <taxon>Babesiidae</taxon>
        <taxon>Babesia</taxon>
    </lineage>
</organism>